<dbReference type="Gene3D" id="3.30.310.50">
    <property type="entry name" value="Alpha-D-phosphohexomutase, C-terminal domain"/>
    <property type="match status" value="1"/>
</dbReference>
<dbReference type="InterPro" id="IPR005844">
    <property type="entry name" value="A-D-PHexomutase_a/b/a-I"/>
</dbReference>
<evidence type="ECO:0000259" key="9">
    <source>
        <dbReference type="Pfam" id="PF02878"/>
    </source>
</evidence>
<evidence type="ECO:0000256" key="6">
    <source>
        <dbReference type="ARBA" id="ARBA00023235"/>
    </source>
</evidence>
<evidence type="ECO:0000313" key="12">
    <source>
        <dbReference type="EMBL" id="OGK48447.1"/>
    </source>
</evidence>
<reference evidence="12 13" key="1">
    <citation type="journal article" date="2016" name="Nat. Commun.">
        <title>Thousands of microbial genomes shed light on interconnected biogeochemical processes in an aquifer system.</title>
        <authorList>
            <person name="Anantharaman K."/>
            <person name="Brown C.T."/>
            <person name="Hug L.A."/>
            <person name="Sharon I."/>
            <person name="Castelle C.J."/>
            <person name="Probst A.J."/>
            <person name="Thomas B.C."/>
            <person name="Singh A."/>
            <person name="Wilkins M.J."/>
            <person name="Karaoz U."/>
            <person name="Brodie E.L."/>
            <person name="Williams K.H."/>
            <person name="Hubbard S.S."/>
            <person name="Banfield J.F."/>
        </authorList>
    </citation>
    <scope>NUCLEOTIDE SEQUENCE [LARGE SCALE GENOMIC DNA]</scope>
</reference>
<dbReference type="PRINTS" id="PR00509">
    <property type="entry name" value="PGMPMM"/>
</dbReference>
<dbReference type="InterPro" id="IPR036900">
    <property type="entry name" value="A-D-PHexomutase_C_sf"/>
</dbReference>
<evidence type="ECO:0000256" key="7">
    <source>
        <dbReference type="RuleBase" id="RU004326"/>
    </source>
</evidence>
<feature type="domain" description="Alpha-D-phosphohexomutase alpha/beta/alpha" evidence="10">
    <location>
        <begin position="179"/>
        <end position="261"/>
    </location>
</feature>
<keyword evidence="5 7" id="KW-0460">Magnesium</keyword>
<evidence type="ECO:0000259" key="10">
    <source>
        <dbReference type="Pfam" id="PF02879"/>
    </source>
</evidence>
<keyword evidence="4 7" id="KW-0479">Metal-binding</keyword>
<dbReference type="InterPro" id="IPR005843">
    <property type="entry name" value="A-D-PHexomutase_C"/>
</dbReference>
<dbReference type="Pfam" id="PF02880">
    <property type="entry name" value="PGM_PMM_III"/>
    <property type="match status" value="1"/>
</dbReference>
<protein>
    <recommendedName>
        <fullName evidence="14">Phosphomannomutase/phosphoglucomutase</fullName>
    </recommendedName>
</protein>
<evidence type="ECO:0000256" key="3">
    <source>
        <dbReference type="ARBA" id="ARBA00022553"/>
    </source>
</evidence>
<dbReference type="GO" id="GO:0016868">
    <property type="term" value="F:intramolecular phosphotransferase activity"/>
    <property type="evidence" value="ECO:0007669"/>
    <property type="project" value="InterPro"/>
</dbReference>
<evidence type="ECO:0000259" key="8">
    <source>
        <dbReference type="Pfam" id="PF00408"/>
    </source>
</evidence>
<evidence type="ECO:0008006" key="14">
    <source>
        <dbReference type="Google" id="ProtNLM"/>
    </source>
</evidence>
<feature type="domain" description="Alpha-D-phosphohexomutase C-terminal" evidence="8">
    <location>
        <begin position="413"/>
        <end position="447"/>
    </location>
</feature>
<organism evidence="12 13">
    <name type="scientific">Candidatus Roizmanbacteria bacterium RIFCSPLOWO2_01_FULL_38_12</name>
    <dbReference type="NCBI Taxonomy" id="1802061"/>
    <lineage>
        <taxon>Bacteria</taxon>
        <taxon>Candidatus Roizmaniibacteriota</taxon>
    </lineage>
</organism>
<evidence type="ECO:0000256" key="5">
    <source>
        <dbReference type="ARBA" id="ARBA00022842"/>
    </source>
</evidence>
<feature type="domain" description="Alpha-D-phosphohexomutase alpha/beta/alpha" evidence="11">
    <location>
        <begin position="270"/>
        <end position="374"/>
    </location>
</feature>
<evidence type="ECO:0000256" key="4">
    <source>
        <dbReference type="ARBA" id="ARBA00022723"/>
    </source>
</evidence>
<dbReference type="Pfam" id="PF00408">
    <property type="entry name" value="PGM_PMM_IV"/>
    <property type="match status" value="1"/>
</dbReference>
<comment type="similarity">
    <text evidence="2 7">Belongs to the phosphohexose mutase family.</text>
</comment>
<dbReference type="PANTHER" id="PTHR43771:SF1">
    <property type="entry name" value="PHOSPHOMANNOMUTASE"/>
    <property type="match status" value="1"/>
</dbReference>
<accession>A0A1F7IYM9</accession>
<comment type="caution">
    <text evidence="12">The sequence shown here is derived from an EMBL/GenBank/DDBJ whole genome shotgun (WGS) entry which is preliminary data.</text>
</comment>
<dbReference type="Gene3D" id="3.40.120.10">
    <property type="entry name" value="Alpha-D-Glucose-1,6-Bisphosphate, subunit A, domain 3"/>
    <property type="match status" value="3"/>
</dbReference>
<dbReference type="GO" id="GO:0005975">
    <property type="term" value="P:carbohydrate metabolic process"/>
    <property type="evidence" value="ECO:0007669"/>
    <property type="project" value="InterPro"/>
</dbReference>
<evidence type="ECO:0000256" key="1">
    <source>
        <dbReference type="ARBA" id="ARBA00001946"/>
    </source>
</evidence>
<proteinExistence type="inferred from homology"/>
<dbReference type="STRING" id="1802061.A3A93_04625"/>
<dbReference type="InterPro" id="IPR005845">
    <property type="entry name" value="A-D-PHexomutase_a/b/a-II"/>
</dbReference>
<comment type="cofactor">
    <cofactor evidence="1">
        <name>Mg(2+)</name>
        <dbReference type="ChEBI" id="CHEBI:18420"/>
    </cofactor>
</comment>
<keyword evidence="6" id="KW-0413">Isomerase</keyword>
<dbReference type="PANTHER" id="PTHR43771">
    <property type="entry name" value="PHOSPHOMANNOMUTASE"/>
    <property type="match status" value="1"/>
</dbReference>
<dbReference type="Proteomes" id="UP000177141">
    <property type="component" value="Unassembled WGS sequence"/>
</dbReference>
<name>A0A1F7IYM9_9BACT</name>
<dbReference type="SUPFAM" id="SSF55957">
    <property type="entry name" value="Phosphoglucomutase, C-terminal domain"/>
    <property type="match status" value="1"/>
</dbReference>
<gene>
    <name evidence="12" type="ORF">A3A93_04625</name>
</gene>
<keyword evidence="3" id="KW-0597">Phosphoprotein</keyword>
<evidence type="ECO:0000256" key="2">
    <source>
        <dbReference type="ARBA" id="ARBA00010231"/>
    </source>
</evidence>
<dbReference type="PROSITE" id="PS00710">
    <property type="entry name" value="PGM_PMM"/>
    <property type="match status" value="1"/>
</dbReference>
<evidence type="ECO:0000313" key="13">
    <source>
        <dbReference type="Proteomes" id="UP000177141"/>
    </source>
</evidence>
<dbReference type="EMBL" id="MGAL01000016">
    <property type="protein sequence ID" value="OGK48447.1"/>
    <property type="molecule type" value="Genomic_DNA"/>
</dbReference>
<dbReference type="CDD" id="cd03089">
    <property type="entry name" value="PMM_PGM"/>
    <property type="match status" value="1"/>
</dbReference>
<dbReference type="InterPro" id="IPR005841">
    <property type="entry name" value="Alpha-D-phosphohexomutase_SF"/>
</dbReference>
<evidence type="ECO:0000259" key="11">
    <source>
        <dbReference type="Pfam" id="PF02880"/>
    </source>
</evidence>
<dbReference type="InterPro" id="IPR016066">
    <property type="entry name" value="A-D-PHexomutase_CS"/>
</dbReference>
<feature type="domain" description="Alpha-D-phosphohexomutase alpha/beta/alpha" evidence="9">
    <location>
        <begin position="8"/>
        <end position="138"/>
    </location>
</feature>
<dbReference type="InterPro" id="IPR016055">
    <property type="entry name" value="A-D-PHexomutase_a/b/a-I/II/III"/>
</dbReference>
<dbReference type="AlphaFoldDB" id="A0A1F7IYM9"/>
<dbReference type="SUPFAM" id="SSF53738">
    <property type="entry name" value="Phosphoglucomutase, first 3 domains"/>
    <property type="match status" value="3"/>
</dbReference>
<dbReference type="Pfam" id="PF02879">
    <property type="entry name" value="PGM_PMM_II"/>
    <property type="match status" value="1"/>
</dbReference>
<dbReference type="GO" id="GO:0000287">
    <property type="term" value="F:magnesium ion binding"/>
    <property type="evidence" value="ECO:0007669"/>
    <property type="project" value="InterPro"/>
</dbReference>
<sequence>MTNIDPTIFKAYDIRAIYPSGINEEVMTSIAKAIYTFVSKRAGKPDPSIVIGYDMRLSSPSLFLKAKDALVSSGAKVVDIGLSATPTMYFTVRKFSYDAGVQISASHNPKEYNGIKMVMRDGDALIKIGRDTGMDEIKRITIDESFGKTLSSGSVEIKKDVLGIEIDDALKTVNPGNIENLKVVADPANAMGVVVLKELFEKVKTNFSAINLQLDGTFPSHQPDPLQHKNLLPLQDLVKTKSADLGISTDGDADRVMFVNEISQIIPATYITALIAGEVLRDNPHEKILVDIRYTRNVEHIVAKMGGKVGHTKVGHALITKQLNDEHALFAGESSGHYYFRSMGGCESSVRVILYVLRVLAREKKPISKILAEMETSAESGEYNFELSEDTDSNELLDRIVEQYSDGELSRLDGIAIDYPEWRFSIRSSNTEPLLRLNVEGNTKDIVSEKLQLLKDTILESGATLKE</sequence>
<dbReference type="InterPro" id="IPR005846">
    <property type="entry name" value="A-D-PHexomutase_a/b/a-III"/>
</dbReference>
<dbReference type="Pfam" id="PF02878">
    <property type="entry name" value="PGM_PMM_I"/>
    <property type="match status" value="1"/>
</dbReference>